<dbReference type="Proteomes" id="UP000694563">
    <property type="component" value="Chromosome 10"/>
</dbReference>
<dbReference type="EC" id="7.1.1.2" evidence="3"/>
<evidence type="ECO:0000256" key="7">
    <source>
        <dbReference type="ARBA" id="ARBA00022982"/>
    </source>
</evidence>
<keyword evidence="8 14" id="KW-1133">Transmembrane helix</keyword>
<dbReference type="GO" id="GO:0003954">
    <property type="term" value="F:NADH dehydrogenase activity"/>
    <property type="evidence" value="ECO:0007669"/>
    <property type="project" value="TreeGrafter"/>
</dbReference>
<evidence type="ECO:0000256" key="3">
    <source>
        <dbReference type="ARBA" id="ARBA00012944"/>
    </source>
</evidence>
<dbReference type="PROSITE" id="PS00667">
    <property type="entry name" value="COMPLEX1_ND1_1"/>
    <property type="match status" value="1"/>
</dbReference>
<keyword evidence="9 13" id="KW-0520">NAD</keyword>
<dbReference type="GO" id="GO:0009060">
    <property type="term" value="P:aerobic respiration"/>
    <property type="evidence" value="ECO:0007669"/>
    <property type="project" value="TreeGrafter"/>
</dbReference>
<evidence type="ECO:0000256" key="14">
    <source>
        <dbReference type="SAM" id="Phobius"/>
    </source>
</evidence>
<evidence type="ECO:0000256" key="10">
    <source>
        <dbReference type="ARBA" id="ARBA00023136"/>
    </source>
</evidence>
<dbReference type="AlphaFoldDB" id="A0A8C3TJB4"/>
<evidence type="ECO:0000313" key="15">
    <source>
        <dbReference type="Ensembl" id="ENSCUSP00005001086.1"/>
    </source>
</evidence>
<evidence type="ECO:0000256" key="4">
    <source>
        <dbReference type="ARBA" id="ARBA00021009"/>
    </source>
</evidence>
<keyword evidence="5" id="KW-0679">Respiratory chain</keyword>
<dbReference type="PANTHER" id="PTHR11432">
    <property type="entry name" value="NADH DEHYDROGENASE SUBUNIT 1"/>
    <property type="match status" value="1"/>
</dbReference>
<evidence type="ECO:0000256" key="8">
    <source>
        <dbReference type="ARBA" id="ARBA00022989"/>
    </source>
</evidence>
<keyword evidence="7" id="KW-0249">Electron transport</keyword>
<accession>A0A8C3TJB4</accession>
<keyword evidence="6 13" id="KW-0812">Transmembrane</keyword>
<dbReference type="PANTHER" id="PTHR11432:SF3">
    <property type="entry name" value="NADH-UBIQUINONE OXIDOREDUCTASE CHAIN 1"/>
    <property type="match status" value="1"/>
</dbReference>
<evidence type="ECO:0000256" key="12">
    <source>
        <dbReference type="ARBA" id="ARBA00049551"/>
    </source>
</evidence>
<feature type="transmembrane region" description="Helical" evidence="14">
    <location>
        <begin position="39"/>
        <end position="59"/>
    </location>
</feature>
<reference evidence="15" key="1">
    <citation type="submission" date="2020-10" db="EMBL/GenBank/DDBJ databases">
        <title>Catharus ustulatus (Swainson's thrush) genome, bCatUst1, primary haplotype v2.</title>
        <authorList>
            <person name="Delmore K."/>
            <person name="Vafadar M."/>
            <person name="Formenti G."/>
            <person name="Chow W."/>
            <person name="Pelan S."/>
            <person name="Howe K."/>
            <person name="Rhie A."/>
            <person name="Mountcastle J."/>
            <person name="Haase B."/>
            <person name="Fedrigo O."/>
            <person name="Jarvis E.D."/>
        </authorList>
    </citation>
    <scope>NUCLEOTIDE SEQUENCE [LARGE SCALE GENOMIC DNA]</scope>
</reference>
<reference evidence="15" key="3">
    <citation type="submission" date="2025-09" db="UniProtKB">
        <authorList>
            <consortium name="Ensembl"/>
        </authorList>
    </citation>
    <scope>IDENTIFICATION</scope>
</reference>
<dbReference type="Pfam" id="PF00146">
    <property type="entry name" value="NADHdh"/>
    <property type="match status" value="1"/>
</dbReference>
<proteinExistence type="inferred from homology"/>
<keyword evidence="16" id="KW-1185">Reference proteome</keyword>
<dbReference type="InterPro" id="IPR018086">
    <property type="entry name" value="NADH_UbQ_OxRdtase_su1_CS"/>
</dbReference>
<evidence type="ECO:0000256" key="2">
    <source>
        <dbReference type="ARBA" id="ARBA00010535"/>
    </source>
</evidence>
<evidence type="ECO:0000256" key="9">
    <source>
        <dbReference type="ARBA" id="ARBA00023027"/>
    </source>
</evidence>
<dbReference type="Ensembl" id="ENSCUST00005001142.1">
    <property type="protein sequence ID" value="ENSCUSP00005001086.1"/>
    <property type="gene ID" value="ENSCUSG00005000755.1"/>
</dbReference>
<name>A0A8C3TJB4_CATUS</name>
<dbReference type="InterPro" id="IPR001694">
    <property type="entry name" value="NADH_UbQ_OxRdtase_su1/FPO"/>
</dbReference>
<evidence type="ECO:0000256" key="13">
    <source>
        <dbReference type="RuleBase" id="RU000471"/>
    </source>
</evidence>
<protein>
    <recommendedName>
        <fullName evidence="4">NADH-ubiquinone oxidoreductase chain 1</fullName>
        <ecNumber evidence="3">7.1.1.2</ecNumber>
    </recommendedName>
    <alternativeName>
        <fullName evidence="11">NADH dehydrogenase subunit 1</fullName>
    </alternativeName>
</protein>
<sequence length="120" mass="13004">MHSLVTVFFLHFFLGEKFFRVLVQIPSLASPPANFNDPLLINLIIALSYAPLILFAVAFPTPAECKILSYIQGQKGPNIIGLSGLLQPLEDGAKLFIKEPICPSTSSPVLLITTPISTPV</sequence>
<dbReference type="GO" id="GO:0005743">
    <property type="term" value="C:mitochondrial inner membrane"/>
    <property type="evidence" value="ECO:0007669"/>
    <property type="project" value="UniProtKB-SubCell"/>
</dbReference>
<comment type="similarity">
    <text evidence="2 13">Belongs to the complex I subunit 1 family.</text>
</comment>
<evidence type="ECO:0000256" key="6">
    <source>
        <dbReference type="ARBA" id="ARBA00022692"/>
    </source>
</evidence>
<organism evidence="15 16">
    <name type="scientific">Catharus ustulatus</name>
    <name type="common">Russet-backed thrush</name>
    <name type="synonym">Hylocichla ustulatus</name>
    <dbReference type="NCBI Taxonomy" id="91951"/>
    <lineage>
        <taxon>Eukaryota</taxon>
        <taxon>Metazoa</taxon>
        <taxon>Chordata</taxon>
        <taxon>Craniata</taxon>
        <taxon>Vertebrata</taxon>
        <taxon>Euteleostomi</taxon>
        <taxon>Archelosauria</taxon>
        <taxon>Archosauria</taxon>
        <taxon>Dinosauria</taxon>
        <taxon>Saurischia</taxon>
        <taxon>Theropoda</taxon>
        <taxon>Coelurosauria</taxon>
        <taxon>Aves</taxon>
        <taxon>Neognathae</taxon>
        <taxon>Neoaves</taxon>
        <taxon>Telluraves</taxon>
        <taxon>Australaves</taxon>
        <taxon>Passeriformes</taxon>
        <taxon>Turdidae</taxon>
        <taxon>Catharus</taxon>
    </lineage>
</organism>
<dbReference type="GO" id="GO:0008137">
    <property type="term" value="F:NADH dehydrogenase (ubiquinone) activity"/>
    <property type="evidence" value="ECO:0007669"/>
    <property type="project" value="UniProtKB-EC"/>
</dbReference>
<keyword evidence="10 14" id="KW-0472">Membrane</keyword>
<comment type="catalytic activity">
    <reaction evidence="12">
        <text>a ubiquinone + NADH + 5 H(+)(in) = a ubiquinol + NAD(+) + 4 H(+)(out)</text>
        <dbReference type="Rhea" id="RHEA:29091"/>
        <dbReference type="Rhea" id="RHEA-COMP:9565"/>
        <dbReference type="Rhea" id="RHEA-COMP:9566"/>
        <dbReference type="ChEBI" id="CHEBI:15378"/>
        <dbReference type="ChEBI" id="CHEBI:16389"/>
        <dbReference type="ChEBI" id="CHEBI:17976"/>
        <dbReference type="ChEBI" id="CHEBI:57540"/>
        <dbReference type="ChEBI" id="CHEBI:57945"/>
        <dbReference type="EC" id="7.1.1.2"/>
    </reaction>
</comment>
<comment type="subcellular location">
    <subcellularLocation>
        <location evidence="1">Membrane</location>
        <topology evidence="1">Multi-pass membrane protein</topology>
    </subcellularLocation>
    <subcellularLocation>
        <location evidence="13">Mitochondrion inner membrane</location>
        <topology evidence="13">Multi-pass membrane protein</topology>
    </subcellularLocation>
</comment>
<evidence type="ECO:0000313" key="16">
    <source>
        <dbReference type="Proteomes" id="UP000694563"/>
    </source>
</evidence>
<reference evidence="15" key="2">
    <citation type="submission" date="2025-08" db="UniProtKB">
        <authorList>
            <consortium name="Ensembl"/>
        </authorList>
    </citation>
    <scope>IDENTIFICATION</scope>
</reference>
<keyword evidence="5" id="KW-0813">Transport</keyword>
<evidence type="ECO:0000256" key="5">
    <source>
        <dbReference type="ARBA" id="ARBA00022660"/>
    </source>
</evidence>
<evidence type="ECO:0000256" key="1">
    <source>
        <dbReference type="ARBA" id="ARBA00004141"/>
    </source>
</evidence>
<evidence type="ECO:0000256" key="11">
    <source>
        <dbReference type="ARBA" id="ARBA00031024"/>
    </source>
</evidence>